<evidence type="ECO:0000313" key="2">
    <source>
        <dbReference type="Proteomes" id="UP000625711"/>
    </source>
</evidence>
<sequence>MESAIMRFPRKRYENPQVRSVQDVWLISQFSQRVAVCLLREMKFVGAEAGPDGVICADKFEELNSRTKNVNMLSSIRT</sequence>
<dbReference type="AlphaFoldDB" id="A0A834MMV2"/>
<dbReference type="Proteomes" id="UP000625711">
    <property type="component" value="Unassembled WGS sequence"/>
</dbReference>
<protein>
    <submittedName>
        <fullName evidence="1">Uncharacterized protein</fullName>
    </submittedName>
</protein>
<proteinExistence type="predicted"/>
<reference evidence="1" key="1">
    <citation type="submission" date="2020-08" db="EMBL/GenBank/DDBJ databases">
        <title>Genome sequencing and assembly of the red palm weevil Rhynchophorus ferrugineus.</title>
        <authorList>
            <person name="Dias G.B."/>
            <person name="Bergman C.M."/>
            <person name="Manee M."/>
        </authorList>
    </citation>
    <scope>NUCLEOTIDE SEQUENCE</scope>
    <source>
        <strain evidence="1">AA-2017</strain>
        <tissue evidence="1">Whole larva</tissue>
    </source>
</reference>
<accession>A0A834MMV2</accession>
<comment type="caution">
    <text evidence="1">The sequence shown here is derived from an EMBL/GenBank/DDBJ whole genome shotgun (WGS) entry which is preliminary data.</text>
</comment>
<gene>
    <name evidence="1" type="ORF">GWI33_021840</name>
</gene>
<name>A0A834MMV2_RHYFE</name>
<keyword evidence="2" id="KW-1185">Reference proteome</keyword>
<evidence type="ECO:0000313" key="1">
    <source>
        <dbReference type="EMBL" id="KAF7284654.1"/>
    </source>
</evidence>
<organism evidence="1 2">
    <name type="scientific">Rhynchophorus ferrugineus</name>
    <name type="common">Red palm weevil</name>
    <name type="synonym">Curculio ferrugineus</name>
    <dbReference type="NCBI Taxonomy" id="354439"/>
    <lineage>
        <taxon>Eukaryota</taxon>
        <taxon>Metazoa</taxon>
        <taxon>Ecdysozoa</taxon>
        <taxon>Arthropoda</taxon>
        <taxon>Hexapoda</taxon>
        <taxon>Insecta</taxon>
        <taxon>Pterygota</taxon>
        <taxon>Neoptera</taxon>
        <taxon>Endopterygota</taxon>
        <taxon>Coleoptera</taxon>
        <taxon>Polyphaga</taxon>
        <taxon>Cucujiformia</taxon>
        <taxon>Curculionidae</taxon>
        <taxon>Dryophthorinae</taxon>
        <taxon>Rhynchophorus</taxon>
    </lineage>
</organism>
<dbReference type="EMBL" id="JAACXV010000073">
    <property type="protein sequence ID" value="KAF7284654.1"/>
    <property type="molecule type" value="Genomic_DNA"/>
</dbReference>